<dbReference type="PANTHER" id="PTHR43776">
    <property type="entry name" value="TRANSPORT ATP-BINDING PROTEIN"/>
    <property type="match status" value="1"/>
</dbReference>
<feature type="domain" description="ABC transporter" evidence="5">
    <location>
        <begin position="16"/>
        <end position="266"/>
    </location>
</feature>
<name>A0ABN2TP06_9ACTN</name>
<evidence type="ECO:0000256" key="3">
    <source>
        <dbReference type="ARBA" id="ARBA00022840"/>
    </source>
</evidence>
<dbReference type="Pfam" id="PF00005">
    <property type="entry name" value="ABC_tran"/>
    <property type="match status" value="1"/>
</dbReference>
<evidence type="ECO:0000256" key="2">
    <source>
        <dbReference type="ARBA" id="ARBA00022741"/>
    </source>
</evidence>
<keyword evidence="1" id="KW-0813">Transport</keyword>
<dbReference type="InterPro" id="IPR050319">
    <property type="entry name" value="ABC_transp_ATP-bind"/>
</dbReference>
<evidence type="ECO:0000256" key="1">
    <source>
        <dbReference type="ARBA" id="ARBA00022448"/>
    </source>
</evidence>
<evidence type="ECO:0000313" key="7">
    <source>
        <dbReference type="Proteomes" id="UP001500751"/>
    </source>
</evidence>
<dbReference type="InterPro" id="IPR003593">
    <property type="entry name" value="AAA+_ATPase"/>
</dbReference>
<dbReference type="SMART" id="SM00382">
    <property type="entry name" value="AAA"/>
    <property type="match status" value="1"/>
</dbReference>
<dbReference type="PROSITE" id="PS00211">
    <property type="entry name" value="ABC_TRANSPORTER_1"/>
    <property type="match status" value="1"/>
</dbReference>
<dbReference type="EMBL" id="BAAAQN010000003">
    <property type="protein sequence ID" value="GAA2015485.1"/>
    <property type="molecule type" value="Genomic_DNA"/>
</dbReference>
<protein>
    <submittedName>
        <fullName evidence="6">Dipeptide ABC transporter ATP-binding protein</fullName>
    </submittedName>
</protein>
<evidence type="ECO:0000259" key="5">
    <source>
        <dbReference type="PROSITE" id="PS50893"/>
    </source>
</evidence>
<reference evidence="6 7" key="1">
    <citation type="journal article" date="2019" name="Int. J. Syst. Evol. Microbiol.">
        <title>The Global Catalogue of Microorganisms (GCM) 10K type strain sequencing project: providing services to taxonomists for standard genome sequencing and annotation.</title>
        <authorList>
            <consortium name="The Broad Institute Genomics Platform"/>
            <consortium name="The Broad Institute Genome Sequencing Center for Infectious Disease"/>
            <person name="Wu L."/>
            <person name="Ma J."/>
        </authorList>
    </citation>
    <scope>NUCLEOTIDE SEQUENCE [LARGE SCALE GENOMIC DNA]</scope>
    <source>
        <strain evidence="6 7">JCM 16014</strain>
    </source>
</reference>
<evidence type="ECO:0000256" key="4">
    <source>
        <dbReference type="SAM" id="MobiDB-lite"/>
    </source>
</evidence>
<feature type="region of interest" description="Disordered" evidence="4">
    <location>
        <begin position="272"/>
        <end position="291"/>
    </location>
</feature>
<keyword evidence="2" id="KW-0547">Nucleotide-binding</keyword>
<dbReference type="Gene3D" id="3.40.50.300">
    <property type="entry name" value="P-loop containing nucleotide triphosphate hydrolases"/>
    <property type="match status" value="1"/>
</dbReference>
<dbReference type="GO" id="GO:0005524">
    <property type="term" value="F:ATP binding"/>
    <property type="evidence" value="ECO:0007669"/>
    <property type="project" value="UniProtKB-KW"/>
</dbReference>
<evidence type="ECO:0000313" key="6">
    <source>
        <dbReference type="EMBL" id="GAA2015485.1"/>
    </source>
</evidence>
<keyword evidence="3 6" id="KW-0067">ATP-binding</keyword>
<sequence length="347" mass="37749">MADQPENDAGTAPPLVSLDRVVKEYPVAGPMFRRAAQRVHAVSDVSLVVPQGASFGLVGESGCGKSTLGRLIVGLERPTSGTIQVAGEDTTRLRGADRRRFWRDVQLVFQDPRSSLDPRMKIAASLGEPLAVQREQAREQRRRLILDLLDEVGLPADAMRRYPHEMSGGQLQRVGIARALAVRPRLVVADEPVSGLDVSVRAQVLNLMRTLQRAHGITYIVISHDLTTVRYFADHVGVMYLGKLVETGPVASVYTRPAHPYTAALLAAIPHPDPRRERHKESASLGGDLPSAVDPPSGCRFRTRCPLATELCAVEEPRPRNVAPGHQVACHFPLPSPSPAAETQGPR</sequence>
<dbReference type="CDD" id="cd03257">
    <property type="entry name" value="ABC_NikE_OppD_transporters"/>
    <property type="match status" value="1"/>
</dbReference>
<dbReference type="InterPro" id="IPR013563">
    <property type="entry name" value="Oligopep_ABC_C"/>
</dbReference>
<organism evidence="6 7">
    <name type="scientific">Catenulispora yoronensis</name>
    <dbReference type="NCBI Taxonomy" id="450799"/>
    <lineage>
        <taxon>Bacteria</taxon>
        <taxon>Bacillati</taxon>
        <taxon>Actinomycetota</taxon>
        <taxon>Actinomycetes</taxon>
        <taxon>Catenulisporales</taxon>
        <taxon>Catenulisporaceae</taxon>
        <taxon>Catenulispora</taxon>
    </lineage>
</organism>
<dbReference type="NCBIfam" id="TIGR01727">
    <property type="entry name" value="oligo_HPY"/>
    <property type="match status" value="1"/>
</dbReference>
<dbReference type="Proteomes" id="UP001500751">
    <property type="component" value="Unassembled WGS sequence"/>
</dbReference>
<comment type="caution">
    <text evidence="6">The sequence shown here is derived from an EMBL/GenBank/DDBJ whole genome shotgun (WGS) entry which is preliminary data.</text>
</comment>
<dbReference type="InterPro" id="IPR017871">
    <property type="entry name" value="ABC_transporter-like_CS"/>
</dbReference>
<keyword evidence="7" id="KW-1185">Reference proteome</keyword>
<accession>A0ABN2TP06</accession>
<dbReference type="SUPFAM" id="SSF52540">
    <property type="entry name" value="P-loop containing nucleoside triphosphate hydrolases"/>
    <property type="match status" value="1"/>
</dbReference>
<dbReference type="PROSITE" id="PS50893">
    <property type="entry name" value="ABC_TRANSPORTER_2"/>
    <property type="match status" value="1"/>
</dbReference>
<gene>
    <name evidence="6" type="ORF">GCM10009839_08480</name>
</gene>
<dbReference type="PANTHER" id="PTHR43776:SF8">
    <property type="entry name" value="ABC TRANSPORTER, ATP-BINDING PROTEIN"/>
    <property type="match status" value="1"/>
</dbReference>
<dbReference type="InterPro" id="IPR003439">
    <property type="entry name" value="ABC_transporter-like_ATP-bd"/>
</dbReference>
<proteinExistence type="predicted"/>
<dbReference type="Pfam" id="PF08352">
    <property type="entry name" value="oligo_HPY"/>
    <property type="match status" value="1"/>
</dbReference>
<dbReference type="InterPro" id="IPR027417">
    <property type="entry name" value="P-loop_NTPase"/>
</dbReference>
<feature type="compositionally biased region" description="Basic and acidic residues" evidence="4">
    <location>
        <begin position="272"/>
        <end position="282"/>
    </location>
</feature>